<evidence type="ECO:0000313" key="2">
    <source>
        <dbReference type="EMBL" id="SIT79515.1"/>
    </source>
</evidence>
<name>A0A1R3WNQ1_9RHOB</name>
<evidence type="ECO:0000256" key="1">
    <source>
        <dbReference type="SAM" id="SignalP"/>
    </source>
</evidence>
<evidence type="ECO:0000313" key="3">
    <source>
        <dbReference type="Proteomes" id="UP000186997"/>
    </source>
</evidence>
<dbReference type="PROSITE" id="PS51257">
    <property type="entry name" value="PROKAR_LIPOPROTEIN"/>
    <property type="match status" value="1"/>
</dbReference>
<dbReference type="OrthoDB" id="7870870at2"/>
<gene>
    <name evidence="2" type="ORF">SAMN05421665_0955</name>
</gene>
<dbReference type="EMBL" id="FTPR01000001">
    <property type="protein sequence ID" value="SIT79515.1"/>
    <property type="molecule type" value="Genomic_DNA"/>
</dbReference>
<keyword evidence="3" id="KW-1185">Reference proteome</keyword>
<dbReference type="Proteomes" id="UP000186997">
    <property type="component" value="Unassembled WGS sequence"/>
</dbReference>
<feature type="signal peptide" evidence="1">
    <location>
        <begin position="1"/>
        <end position="24"/>
    </location>
</feature>
<feature type="chain" id="PRO_5012345239" description="SmpA / OmlA family protein" evidence="1">
    <location>
        <begin position="25"/>
        <end position="101"/>
    </location>
</feature>
<keyword evidence="1" id="KW-0732">Signal</keyword>
<accession>A0A1R3WNQ1</accession>
<dbReference type="STRING" id="287098.SAMN05421665_0955"/>
<sequence>MSHLKTVLAAAALLLAACEQPAIFASSDSLANRLEVGMDQAQVAAVIGAHQFESRASGAEDTVCLSYIYDEAIDVKFVHATFVDGLLARATDGHRVACALT</sequence>
<proteinExistence type="predicted"/>
<dbReference type="AlphaFoldDB" id="A0A1R3WNQ1"/>
<dbReference type="RefSeq" id="WP_076658564.1">
    <property type="nucleotide sequence ID" value="NZ_FTPR01000001.1"/>
</dbReference>
<protein>
    <recommendedName>
        <fullName evidence="4">SmpA / OmlA family protein</fullName>
    </recommendedName>
</protein>
<reference evidence="3" key="1">
    <citation type="submission" date="2017-01" db="EMBL/GenBank/DDBJ databases">
        <authorList>
            <person name="Varghese N."/>
            <person name="Submissions S."/>
        </authorList>
    </citation>
    <scope>NUCLEOTIDE SEQUENCE [LARGE SCALE GENOMIC DNA]</scope>
    <source>
        <strain evidence="3">DSM 29591</strain>
    </source>
</reference>
<organism evidence="2 3">
    <name type="scientific">Yoonia rosea</name>
    <dbReference type="NCBI Taxonomy" id="287098"/>
    <lineage>
        <taxon>Bacteria</taxon>
        <taxon>Pseudomonadati</taxon>
        <taxon>Pseudomonadota</taxon>
        <taxon>Alphaproteobacteria</taxon>
        <taxon>Rhodobacterales</taxon>
        <taxon>Paracoccaceae</taxon>
        <taxon>Yoonia</taxon>
    </lineage>
</organism>
<evidence type="ECO:0008006" key="4">
    <source>
        <dbReference type="Google" id="ProtNLM"/>
    </source>
</evidence>